<proteinExistence type="predicted"/>
<protein>
    <submittedName>
        <fullName evidence="2">C2H2-type domain-containing protein</fullName>
    </submittedName>
</protein>
<name>A0AC34QGR3_9BILA</name>
<reference evidence="2" key="1">
    <citation type="submission" date="2022-11" db="UniProtKB">
        <authorList>
            <consortium name="WormBaseParasite"/>
        </authorList>
    </citation>
    <scope>IDENTIFICATION</scope>
</reference>
<sequence length="282" mass="32490">MEPSTSSCVLKLSREELVKANEKKTAEDFICHVCGLCFGNVGSKYMHLTKKHGIIQKDADIRMQKRISSKTRPLKLFECSDCSKTFTSMKLVVQHFKKVHGEREFSCVLCLKSFAYERDLKYHSANKCNGQPKIIVPPKRPRKRRKTVEKPAAELVKPGMKSVEIQTDPMEAILMMDTGSQVFVQPEYYGIDQQQQTHFDLPVATAVGEPYEPYPTYSVHQNTQTYHQTNTIGTTTTVWEDYSMDFAENGTQTWVYEEYPQMGQQRQMIDGYSMTEDQFFPM</sequence>
<evidence type="ECO:0000313" key="1">
    <source>
        <dbReference type="Proteomes" id="UP000887576"/>
    </source>
</evidence>
<dbReference type="Proteomes" id="UP000887576">
    <property type="component" value="Unplaced"/>
</dbReference>
<organism evidence="1 2">
    <name type="scientific">Panagrolaimus sp. JU765</name>
    <dbReference type="NCBI Taxonomy" id="591449"/>
    <lineage>
        <taxon>Eukaryota</taxon>
        <taxon>Metazoa</taxon>
        <taxon>Ecdysozoa</taxon>
        <taxon>Nematoda</taxon>
        <taxon>Chromadorea</taxon>
        <taxon>Rhabditida</taxon>
        <taxon>Tylenchina</taxon>
        <taxon>Panagrolaimomorpha</taxon>
        <taxon>Panagrolaimoidea</taxon>
        <taxon>Panagrolaimidae</taxon>
        <taxon>Panagrolaimus</taxon>
    </lineage>
</organism>
<accession>A0AC34QGR3</accession>
<evidence type="ECO:0000313" key="2">
    <source>
        <dbReference type="WBParaSite" id="JU765_v2.g16168.t1"/>
    </source>
</evidence>
<dbReference type="WBParaSite" id="JU765_v2.g16168.t1">
    <property type="protein sequence ID" value="JU765_v2.g16168.t1"/>
    <property type="gene ID" value="JU765_v2.g16168"/>
</dbReference>